<dbReference type="PANTHER" id="PTHR36452:SF1">
    <property type="entry name" value="DUF2461 DOMAIN-CONTAINING PROTEIN"/>
    <property type="match status" value="1"/>
</dbReference>
<comment type="caution">
    <text evidence="1">The sequence shown here is derived from an EMBL/GenBank/DDBJ whole genome shotgun (WGS) entry which is preliminary data.</text>
</comment>
<dbReference type="AlphaFoldDB" id="A0A401LBY6"/>
<dbReference type="Proteomes" id="UP000287361">
    <property type="component" value="Unassembled WGS sequence"/>
</dbReference>
<evidence type="ECO:0000313" key="2">
    <source>
        <dbReference type="Proteomes" id="UP000287361"/>
    </source>
</evidence>
<dbReference type="NCBIfam" id="TIGR02453">
    <property type="entry name" value="TIGR02453 family protein"/>
    <property type="match status" value="1"/>
</dbReference>
<accession>A0A401LBY6</accession>
<evidence type="ECO:0000313" key="1">
    <source>
        <dbReference type="EMBL" id="GCB29063.1"/>
    </source>
</evidence>
<organism evidence="1 2">
    <name type="scientific">Anaerotignum faecicola</name>
    <dbReference type="NCBI Taxonomy" id="2358141"/>
    <lineage>
        <taxon>Bacteria</taxon>
        <taxon>Bacillati</taxon>
        <taxon>Bacillota</taxon>
        <taxon>Clostridia</taxon>
        <taxon>Lachnospirales</taxon>
        <taxon>Anaerotignaceae</taxon>
        <taxon>Anaerotignum</taxon>
    </lineage>
</organism>
<dbReference type="EMBL" id="BHVZ01000001">
    <property type="protein sequence ID" value="GCB29063.1"/>
    <property type="molecule type" value="Genomic_DNA"/>
</dbReference>
<keyword evidence="2" id="KW-1185">Reference proteome</keyword>
<dbReference type="InterPro" id="IPR012808">
    <property type="entry name" value="CHP02453"/>
</dbReference>
<dbReference type="PANTHER" id="PTHR36452">
    <property type="entry name" value="CHROMOSOME 12, WHOLE GENOME SHOTGUN SEQUENCE"/>
    <property type="match status" value="1"/>
</dbReference>
<proteinExistence type="predicted"/>
<dbReference type="OrthoDB" id="9794241at2"/>
<dbReference type="Pfam" id="PF09365">
    <property type="entry name" value="DUF2461"/>
    <property type="match status" value="1"/>
</dbReference>
<name>A0A401LBY6_9FIRM</name>
<sequence length="224" mass="26213">MKPFEGFTAETIDFLWELRMNNSREWMEENRDRYKRVLKEPFDSLAAALVAESIAFGGREMKCSVSRINRDIRFSKDKSPYRASRWVVLYDAALQGTAWKERPSFYFELNPEGYEHGLGMWCSPSAFLAAYRRKIESNPAAFERMAKKFEKDPLFRLEGRAYKKFKNETLSPLLQAWYPKKDVLLVAHGGMEDILFSPELPQFLAEGWSRLKNFYAFLDAIEAE</sequence>
<gene>
    <name evidence="1" type="ORF">KGMB03357_07240</name>
</gene>
<protein>
    <recommendedName>
        <fullName evidence="3">TIGR02453 family protein</fullName>
    </recommendedName>
</protein>
<reference evidence="1 2" key="1">
    <citation type="submission" date="2018-10" db="EMBL/GenBank/DDBJ databases">
        <title>Draft Genome Sequence of Anaerotignum sp. KCTC 15736.</title>
        <authorList>
            <person name="Choi S.H."/>
            <person name="Kim J.S."/>
            <person name="Kang S.W."/>
            <person name="Lee J.S."/>
            <person name="Park S.H."/>
        </authorList>
    </citation>
    <scope>NUCLEOTIDE SEQUENCE [LARGE SCALE GENOMIC DNA]</scope>
    <source>
        <strain evidence="1 2">KCTC 15736</strain>
    </source>
</reference>
<evidence type="ECO:0008006" key="3">
    <source>
        <dbReference type="Google" id="ProtNLM"/>
    </source>
</evidence>